<dbReference type="Pfam" id="PF00990">
    <property type="entry name" value="GGDEF"/>
    <property type="match status" value="1"/>
</dbReference>
<evidence type="ECO:0000313" key="6">
    <source>
        <dbReference type="Proteomes" id="UP000011021"/>
    </source>
</evidence>
<dbReference type="Proteomes" id="UP000011021">
    <property type="component" value="Unassembled WGS sequence"/>
</dbReference>
<dbReference type="SUPFAM" id="SSF55073">
    <property type="entry name" value="Nucleotide cyclase"/>
    <property type="match status" value="1"/>
</dbReference>
<dbReference type="PANTHER" id="PTHR45138">
    <property type="entry name" value="REGULATORY COMPONENTS OF SENSORY TRANSDUCTION SYSTEM"/>
    <property type="match status" value="1"/>
</dbReference>
<dbReference type="SMART" id="SM00267">
    <property type="entry name" value="GGDEF"/>
    <property type="match status" value="1"/>
</dbReference>
<sequence length="427" mass="47541">METESERRRNVSLAKATLLHLSQQRLSPTPENYAIAWKEVEQQFEPATIPMVRPGRRFPDGIVESYEDSELASARRLAERRQRLIVSLTALLDTICDVVPILAGEEAWIIEQFSAIRRAIGAEPEGVDRGELEQVRQNVRHNLKEHGNLLTMRRTALAELKQLLTQWVGNLSELMDSSASYSESLDGFVERIEGVSDIDDLAQVLGDIVGRTVAMRGHLAQTRTEFEQTCRRADDLERSVSELSNELNETRGLEMTDQVTAMLNRRGLGVAYQELLAECTLKQKPLAVVLLDLDHFHSLNDAQGAHAGDEALHYFAAAIRGQLRPSDRCSRYDGDEFVLLLPGVSAETALDILKRLQRVVVERTLVYNEGEINLSFSAGVAVAEPGMPLEEVVHRADDALYEAKLAGRNRVCAYKGTSSGQRQPATA</sequence>
<organism evidence="5 6">
    <name type="scientific">Lautropia mirabilis ATCC 51599</name>
    <dbReference type="NCBI Taxonomy" id="887898"/>
    <lineage>
        <taxon>Bacteria</taxon>
        <taxon>Pseudomonadati</taxon>
        <taxon>Pseudomonadota</taxon>
        <taxon>Betaproteobacteria</taxon>
        <taxon>Burkholderiales</taxon>
        <taxon>Burkholderiaceae</taxon>
        <taxon>Lautropia</taxon>
    </lineage>
</organism>
<evidence type="ECO:0000256" key="1">
    <source>
        <dbReference type="ARBA" id="ARBA00012528"/>
    </source>
</evidence>
<dbReference type="EC" id="2.7.7.65" evidence="1"/>
<dbReference type="RefSeq" id="WP_005673561.1">
    <property type="nucleotide sequence ID" value="NZ_CP146288.1"/>
</dbReference>
<feature type="coiled-coil region" evidence="3">
    <location>
        <begin position="219"/>
        <end position="253"/>
    </location>
</feature>
<comment type="caution">
    <text evidence="5">The sequence shown here is derived from an EMBL/GenBank/DDBJ whole genome shotgun (WGS) entry which is preliminary data.</text>
</comment>
<feature type="domain" description="GGDEF" evidence="4">
    <location>
        <begin position="284"/>
        <end position="416"/>
    </location>
</feature>
<evidence type="ECO:0000313" key="5">
    <source>
        <dbReference type="EMBL" id="EFV94882.1"/>
    </source>
</evidence>
<dbReference type="GO" id="GO:0052621">
    <property type="term" value="F:diguanylate cyclase activity"/>
    <property type="evidence" value="ECO:0007669"/>
    <property type="project" value="UniProtKB-EC"/>
</dbReference>
<evidence type="ECO:0000256" key="2">
    <source>
        <dbReference type="ARBA" id="ARBA00034247"/>
    </source>
</evidence>
<gene>
    <name evidence="5" type="ORF">HMPREF0551_1299</name>
</gene>
<dbReference type="PROSITE" id="PS50887">
    <property type="entry name" value="GGDEF"/>
    <property type="match status" value="1"/>
</dbReference>
<dbReference type="InterPro" id="IPR043128">
    <property type="entry name" value="Rev_trsase/Diguanyl_cyclase"/>
</dbReference>
<keyword evidence="6" id="KW-1185">Reference proteome</keyword>
<accession>E7RX86</accession>
<comment type="catalytic activity">
    <reaction evidence="2">
        <text>2 GTP = 3',3'-c-di-GMP + 2 diphosphate</text>
        <dbReference type="Rhea" id="RHEA:24898"/>
        <dbReference type="ChEBI" id="CHEBI:33019"/>
        <dbReference type="ChEBI" id="CHEBI:37565"/>
        <dbReference type="ChEBI" id="CHEBI:58805"/>
        <dbReference type="EC" id="2.7.7.65"/>
    </reaction>
</comment>
<dbReference type="eggNOG" id="COG3706">
    <property type="taxonomic scope" value="Bacteria"/>
</dbReference>
<evidence type="ECO:0000256" key="3">
    <source>
        <dbReference type="SAM" id="Coils"/>
    </source>
</evidence>
<dbReference type="NCBIfam" id="TIGR00254">
    <property type="entry name" value="GGDEF"/>
    <property type="match status" value="1"/>
</dbReference>
<protein>
    <recommendedName>
        <fullName evidence="1">diguanylate cyclase</fullName>
        <ecNumber evidence="1">2.7.7.65</ecNumber>
    </recommendedName>
</protein>
<dbReference type="HOGENOM" id="CLU_642202_0_0_4"/>
<evidence type="ECO:0000259" key="4">
    <source>
        <dbReference type="PROSITE" id="PS50887"/>
    </source>
</evidence>
<dbReference type="CDD" id="cd01949">
    <property type="entry name" value="GGDEF"/>
    <property type="match status" value="1"/>
</dbReference>
<dbReference type="Gene3D" id="3.30.70.270">
    <property type="match status" value="1"/>
</dbReference>
<dbReference type="AlphaFoldDB" id="E7RX86"/>
<dbReference type="InterPro" id="IPR050469">
    <property type="entry name" value="Diguanylate_Cyclase"/>
</dbReference>
<dbReference type="STRING" id="887898.HMPREF0551_1299"/>
<dbReference type="InterPro" id="IPR029787">
    <property type="entry name" value="Nucleotide_cyclase"/>
</dbReference>
<dbReference type="PANTHER" id="PTHR45138:SF9">
    <property type="entry name" value="DIGUANYLATE CYCLASE DGCM-RELATED"/>
    <property type="match status" value="1"/>
</dbReference>
<dbReference type="InterPro" id="IPR000160">
    <property type="entry name" value="GGDEF_dom"/>
</dbReference>
<keyword evidence="3" id="KW-0175">Coiled coil</keyword>
<name>E7RX86_9BURK</name>
<dbReference type="EMBL" id="AEQP01000008">
    <property type="protein sequence ID" value="EFV94882.1"/>
    <property type="molecule type" value="Genomic_DNA"/>
</dbReference>
<reference evidence="5 6" key="1">
    <citation type="submission" date="2010-12" db="EMBL/GenBank/DDBJ databases">
        <authorList>
            <person name="Muzny D."/>
            <person name="Qin X."/>
            <person name="Deng J."/>
            <person name="Jiang H."/>
            <person name="Liu Y."/>
            <person name="Qu J."/>
            <person name="Song X.-Z."/>
            <person name="Zhang L."/>
            <person name="Thornton R."/>
            <person name="Coyle M."/>
            <person name="Francisco L."/>
            <person name="Jackson L."/>
            <person name="Javaid M."/>
            <person name="Korchina V."/>
            <person name="Kovar C."/>
            <person name="Mata R."/>
            <person name="Mathew T."/>
            <person name="Ngo R."/>
            <person name="Nguyen L."/>
            <person name="Nguyen N."/>
            <person name="Okwuonu G."/>
            <person name="Ongeri F."/>
            <person name="Pham C."/>
            <person name="Simmons D."/>
            <person name="Wilczek-Boney K."/>
            <person name="Hale W."/>
            <person name="Jakkamsetti A."/>
            <person name="Pham P."/>
            <person name="Ruth R."/>
            <person name="San Lucas F."/>
            <person name="Warren J."/>
            <person name="Zhang J."/>
            <person name="Zhao Z."/>
            <person name="Zhou C."/>
            <person name="Zhu D."/>
            <person name="Lee S."/>
            <person name="Bess C."/>
            <person name="Blankenburg K."/>
            <person name="Forbes L."/>
            <person name="Fu Q."/>
            <person name="Gubbala S."/>
            <person name="Hirani K."/>
            <person name="Jayaseelan J.C."/>
            <person name="Lara F."/>
            <person name="Munidasa M."/>
            <person name="Palculict T."/>
            <person name="Patil S."/>
            <person name="Pu L.-L."/>
            <person name="Saada N."/>
            <person name="Tang L."/>
            <person name="Weissenberger G."/>
            <person name="Zhu Y."/>
            <person name="Hemphill L."/>
            <person name="Shang Y."/>
            <person name="Youmans B."/>
            <person name="Ayvaz T."/>
            <person name="Ross M."/>
            <person name="Santibanez J."/>
            <person name="Aqrawi P."/>
            <person name="Gross S."/>
            <person name="Joshi V."/>
            <person name="Fowler G."/>
            <person name="Nazareth L."/>
            <person name="Reid J."/>
            <person name="Worley K."/>
            <person name="Petrosino J."/>
            <person name="Highlander S."/>
            <person name="Gibbs R."/>
        </authorList>
    </citation>
    <scope>NUCLEOTIDE SEQUENCE [LARGE SCALE GENOMIC DNA]</scope>
    <source>
        <strain evidence="5 6">ATCC 51599</strain>
    </source>
</reference>
<proteinExistence type="predicted"/>